<proteinExistence type="predicted"/>
<evidence type="ECO:0000313" key="2">
    <source>
        <dbReference type="Proteomes" id="UP000322144"/>
    </source>
</evidence>
<keyword evidence="2" id="KW-1185">Reference proteome</keyword>
<accession>A0A5C1K853</accession>
<dbReference type="EMBL" id="MN103543">
    <property type="protein sequence ID" value="QEM42092.1"/>
    <property type="molecule type" value="Genomic_DNA"/>
</dbReference>
<dbReference type="KEGG" id="vg:77937113"/>
<evidence type="ECO:0000313" key="1">
    <source>
        <dbReference type="EMBL" id="QEM42092.1"/>
    </source>
</evidence>
<dbReference type="RefSeq" id="YP_010661103.1">
    <property type="nucleotide sequence ID" value="NC_070882.1"/>
</dbReference>
<organism evidence="1 2">
    <name type="scientific">Pseudomonas phage vB_PaeM_PS119XW</name>
    <dbReference type="NCBI Taxonomy" id="2601632"/>
    <lineage>
        <taxon>Viruses</taxon>
        <taxon>Duplodnaviria</taxon>
        <taxon>Heunggongvirae</taxon>
        <taxon>Uroviricota</taxon>
        <taxon>Caudoviricetes</taxon>
        <taxon>Chimalliviridae</taxon>
        <taxon>Pawinskivirus</taxon>
        <taxon>Pawinskivirus PS119XW</taxon>
    </lineage>
</organism>
<reference evidence="1 2" key="1">
    <citation type="submission" date="2019-06" db="EMBL/GenBank/DDBJ databases">
        <title>A distant relative of Phikzvirus genus phages from a therapeutic phage collection.</title>
        <authorList>
            <person name="Hejnowicz M.S."/>
            <person name="Dabrowski K."/>
            <person name="Gawor J."/>
            <person name="Weber-Dabrowska B."/>
            <person name="Gromadka R."/>
            <person name="Lobocka M.B."/>
        </authorList>
    </citation>
    <scope>NUCLEOTIDE SEQUENCE [LARGE SCALE GENOMIC DNA]</scope>
</reference>
<protein>
    <submittedName>
        <fullName evidence="1">Uncharacterized protein</fullName>
    </submittedName>
</protein>
<sequence>MYTNDSKTAAYENTRRLIMKYMADFTNTSTPPKVKKGWYALVTRDTGDVWLAESPSFSAVMQRFRSGSMANMPVAIDEAVKAGQKLDLWFCTKPEINVEQLREELDQRDQLLQRTAPRKSSNGRVFVIRHDKSADYFLTKTRNNNTTEYEVLTKFMYYIGKIEHSHHFRSNKLLQSFVTEQAEDILKCRGFTITEVAEFKSIDEAIEIMENFTIDSPMGRCLNQSFTRH</sequence>
<dbReference type="GeneID" id="77937113"/>
<dbReference type="Proteomes" id="UP000322144">
    <property type="component" value="Segment"/>
</dbReference>
<name>A0A5C1K853_9CAUD</name>